<keyword evidence="3" id="KW-1185">Reference proteome</keyword>
<evidence type="ECO:0000313" key="2">
    <source>
        <dbReference type="EMBL" id="KAF2180012.1"/>
    </source>
</evidence>
<reference evidence="2" key="1">
    <citation type="journal article" date="2020" name="Stud. Mycol.">
        <title>101 Dothideomycetes genomes: a test case for predicting lifestyles and emergence of pathogens.</title>
        <authorList>
            <person name="Haridas S."/>
            <person name="Albert R."/>
            <person name="Binder M."/>
            <person name="Bloem J."/>
            <person name="Labutti K."/>
            <person name="Salamov A."/>
            <person name="Andreopoulos B."/>
            <person name="Baker S."/>
            <person name="Barry K."/>
            <person name="Bills G."/>
            <person name="Bluhm B."/>
            <person name="Cannon C."/>
            <person name="Castanera R."/>
            <person name="Culley D."/>
            <person name="Daum C."/>
            <person name="Ezra D."/>
            <person name="Gonzalez J."/>
            <person name="Henrissat B."/>
            <person name="Kuo A."/>
            <person name="Liang C."/>
            <person name="Lipzen A."/>
            <person name="Lutzoni F."/>
            <person name="Magnuson J."/>
            <person name="Mondo S."/>
            <person name="Nolan M."/>
            <person name="Ohm R."/>
            <person name="Pangilinan J."/>
            <person name="Park H.-J."/>
            <person name="Ramirez L."/>
            <person name="Alfaro M."/>
            <person name="Sun H."/>
            <person name="Tritt A."/>
            <person name="Yoshinaga Y."/>
            <person name="Zwiers L.-H."/>
            <person name="Turgeon B."/>
            <person name="Goodwin S."/>
            <person name="Spatafora J."/>
            <person name="Crous P."/>
            <person name="Grigoriev I."/>
        </authorList>
    </citation>
    <scope>NUCLEOTIDE SEQUENCE</scope>
    <source>
        <strain evidence="2">CBS 207.26</strain>
    </source>
</reference>
<evidence type="ECO:0000313" key="3">
    <source>
        <dbReference type="Proteomes" id="UP000800200"/>
    </source>
</evidence>
<proteinExistence type="predicted"/>
<name>A0A6A6DNN1_9PEZI</name>
<dbReference type="OrthoDB" id="61900at2759"/>
<dbReference type="AlphaFoldDB" id="A0A6A6DNN1"/>
<gene>
    <name evidence="2" type="ORF">K469DRAFT_292742</name>
</gene>
<dbReference type="Pfam" id="PF24809">
    <property type="entry name" value="DUF7708"/>
    <property type="match status" value="1"/>
</dbReference>
<dbReference type="Proteomes" id="UP000800200">
    <property type="component" value="Unassembled WGS sequence"/>
</dbReference>
<evidence type="ECO:0000259" key="1">
    <source>
        <dbReference type="Pfam" id="PF24809"/>
    </source>
</evidence>
<accession>A0A6A6DNN1</accession>
<dbReference type="EMBL" id="ML994660">
    <property type="protein sequence ID" value="KAF2180012.1"/>
    <property type="molecule type" value="Genomic_DNA"/>
</dbReference>
<sequence>MQDRYTIEDLHQVVIEVKSKYKKRSEQGKARKWLTRFSSRVMFYGNIVDTLCQHHQEFVSLAWGTFKLLFVVGQRNPLVLQVSQLSKAMCKSPRCFPRAELKVITYAIDDMKRFVESLLASIIKFFDRAIKWY</sequence>
<feature type="domain" description="DUF7708" evidence="1">
    <location>
        <begin position="32"/>
        <end position="133"/>
    </location>
</feature>
<dbReference type="InterPro" id="IPR056125">
    <property type="entry name" value="DUF7708"/>
</dbReference>
<organism evidence="2 3">
    <name type="scientific">Zopfia rhizophila CBS 207.26</name>
    <dbReference type="NCBI Taxonomy" id="1314779"/>
    <lineage>
        <taxon>Eukaryota</taxon>
        <taxon>Fungi</taxon>
        <taxon>Dikarya</taxon>
        <taxon>Ascomycota</taxon>
        <taxon>Pezizomycotina</taxon>
        <taxon>Dothideomycetes</taxon>
        <taxon>Dothideomycetes incertae sedis</taxon>
        <taxon>Zopfiaceae</taxon>
        <taxon>Zopfia</taxon>
    </lineage>
</organism>
<protein>
    <recommendedName>
        <fullName evidence="1">DUF7708 domain-containing protein</fullName>
    </recommendedName>
</protein>